<feature type="signal peptide" evidence="1">
    <location>
        <begin position="1"/>
        <end position="26"/>
    </location>
</feature>
<keyword evidence="1" id="KW-0732">Signal</keyword>
<evidence type="ECO:0000313" key="2">
    <source>
        <dbReference type="EMBL" id="MFC4507680.1"/>
    </source>
</evidence>
<dbReference type="RefSeq" id="WP_381179620.1">
    <property type="nucleotide sequence ID" value="NZ_JBHSFK010000059.1"/>
</dbReference>
<accession>A0ABV9B9E1</accession>
<reference evidence="3" key="1">
    <citation type="journal article" date="2019" name="Int. J. Syst. Evol. Microbiol.">
        <title>The Global Catalogue of Microorganisms (GCM) 10K type strain sequencing project: providing services to taxonomists for standard genome sequencing and annotation.</title>
        <authorList>
            <consortium name="The Broad Institute Genomics Platform"/>
            <consortium name="The Broad Institute Genome Sequencing Center for Infectious Disease"/>
            <person name="Wu L."/>
            <person name="Ma J."/>
        </authorList>
    </citation>
    <scope>NUCLEOTIDE SEQUENCE [LARGE SCALE GENOMIC DNA]</scope>
    <source>
        <strain evidence="3">CGMCC 4.7177</strain>
    </source>
</reference>
<sequence length="84" mass="9047">MRIRSVLAATVLGIAMAAAGATSAVADEEPRHYGNHYGSEAHYGQSEEDRHHVLDAEPVCSPYIGQVDTASSDIFWAGAHCSWF</sequence>
<feature type="chain" id="PRO_5045417007" evidence="1">
    <location>
        <begin position="27"/>
        <end position="84"/>
    </location>
</feature>
<evidence type="ECO:0000256" key="1">
    <source>
        <dbReference type="SAM" id="SignalP"/>
    </source>
</evidence>
<comment type="caution">
    <text evidence="2">The sequence shown here is derived from an EMBL/GenBank/DDBJ whole genome shotgun (WGS) entry which is preliminary data.</text>
</comment>
<dbReference type="Proteomes" id="UP001595839">
    <property type="component" value="Unassembled WGS sequence"/>
</dbReference>
<name>A0ABV9B9E1_9ACTN</name>
<organism evidence="2 3">
    <name type="scientific">Streptomyces vulcanius</name>
    <dbReference type="NCBI Taxonomy" id="1441876"/>
    <lineage>
        <taxon>Bacteria</taxon>
        <taxon>Bacillati</taxon>
        <taxon>Actinomycetota</taxon>
        <taxon>Actinomycetes</taxon>
        <taxon>Kitasatosporales</taxon>
        <taxon>Streptomycetaceae</taxon>
        <taxon>Streptomyces</taxon>
    </lineage>
</organism>
<dbReference type="EMBL" id="JBHSFK010000059">
    <property type="protein sequence ID" value="MFC4507680.1"/>
    <property type="molecule type" value="Genomic_DNA"/>
</dbReference>
<protein>
    <submittedName>
        <fullName evidence="2">Uncharacterized protein</fullName>
    </submittedName>
</protein>
<proteinExistence type="predicted"/>
<gene>
    <name evidence="2" type="ORF">ACFPIH_51135</name>
</gene>
<evidence type="ECO:0000313" key="3">
    <source>
        <dbReference type="Proteomes" id="UP001595839"/>
    </source>
</evidence>
<keyword evidence="3" id="KW-1185">Reference proteome</keyword>